<feature type="region of interest" description="Disordered" evidence="6">
    <location>
        <begin position="1074"/>
        <end position="1096"/>
    </location>
</feature>
<dbReference type="InterPro" id="IPR029035">
    <property type="entry name" value="DHS-like_NAD/FAD-binding_dom"/>
</dbReference>
<name>A0A2C5WYT8_9PEZI</name>
<dbReference type="GO" id="GO:0070403">
    <property type="term" value="F:NAD+ binding"/>
    <property type="evidence" value="ECO:0007669"/>
    <property type="project" value="InterPro"/>
</dbReference>
<dbReference type="Gene3D" id="3.40.50.1220">
    <property type="entry name" value="TPP-binding domain"/>
    <property type="match status" value="2"/>
</dbReference>
<dbReference type="STRING" id="1035309.A0A2C5WYT8"/>
<feature type="region of interest" description="Disordered" evidence="6">
    <location>
        <begin position="64"/>
        <end position="114"/>
    </location>
</feature>
<evidence type="ECO:0000256" key="4">
    <source>
        <dbReference type="PROSITE-ProRule" id="PRU00236"/>
    </source>
</evidence>
<dbReference type="AlphaFoldDB" id="A0A2C5WYT8"/>
<feature type="compositionally biased region" description="Polar residues" evidence="6">
    <location>
        <begin position="1074"/>
        <end position="1084"/>
    </location>
</feature>
<comment type="similarity">
    <text evidence="1">Belongs to the sirtuin family. Class I subfamily.</text>
</comment>
<feature type="region of interest" description="Disordered" evidence="6">
    <location>
        <begin position="844"/>
        <end position="869"/>
    </location>
</feature>
<evidence type="ECO:0000256" key="2">
    <source>
        <dbReference type="ARBA" id="ARBA00022679"/>
    </source>
</evidence>
<reference evidence="8 9" key="2">
    <citation type="journal article" date="2013" name="IMA Fungus">
        <title>IMA Genome-F 1: Ceratocystis fimbriata: Draft nuclear genome sequence for the plant pathogen, Ceratocystis fimbriata.</title>
        <authorList>
            <person name="Wilken P.M."/>
            <person name="Steenkamp E.T."/>
            <person name="Wingfield M.J."/>
            <person name="de Beer Z.W."/>
            <person name="Wingfield B.D."/>
        </authorList>
    </citation>
    <scope>NUCLEOTIDE SEQUENCE [LARGE SCALE GENOMIC DNA]</scope>
    <source>
        <strain evidence="8 9">CBS 114723</strain>
    </source>
</reference>
<comment type="caution">
    <text evidence="4">Lacks conserved residue(s) required for the propagation of feature annotation.</text>
</comment>
<dbReference type="InterPro" id="IPR050134">
    <property type="entry name" value="NAD-dep_sirtuin_deacylases"/>
</dbReference>
<accession>A0A2C5WYT8</accession>
<dbReference type="Proteomes" id="UP000222788">
    <property type="component" value="Unassembled WGS sequence"/>
</dbReference>
<dbReference type="EMBL" id="APWK03000107">
    <property type="protein sequence ID" value="PHH50963.1"/>
    <property type="molecule type" value="Genomic_DNA"/>
</dbReference>
<feature type="region of interest" description="Disordered" evidence="6">
    <location>
        <begin position="656"/>
        <end position="675"/>
    </location>
</feature>
<comment type="caution">
    <text evidence="8">The sequence shown here is derived from an EMBL/GenBank/DDBJ whole genome shotgun (WGS) entry which is preliminary data.</text>
</comment>
<dbReference type="InterPro" id="IPR026590">
    <property type="entry name" value="Ssirtuin_cat_dom"/>
</dbReference>
<evidence type="ECO:0000256" key="3">
    <source>
        <dbReference type="ARBA" id="ARBA00023027"/>
    </source>
</evidence>
<feature type="coiled-coil region" evidence="5">
    <location>
        <begin position="531"/>
        <end position="601"/>
    </location>
</feature>
<dbReference type="PANTHER" id="PTHR11085">
    <property type="entry name" value="NAD-DEPENDENT PROTEIN DEACYLASE SIRTUIN-5, MITOCHONDRIAL-RELATED"/>
    <property type="match status" value="1"/>
</dbReference>
<sequence>MPTIEIPSSNSHGLQDIANALLKAKRIVVVTGAGISTNSGIPDFRSENGLYSLIQAQLDAAAKGDAANSTGSSEAQSRKRQRLSDYGPRTSEDGDVNSSTSESRSSSQTSSVVGEEDILQPLLFTPSQRRVGRLNRISMGAQGLASSPLSSPPPGIWDSCDDSEKLECEEEENSQISSSQTLPRSLPNLKGKDLFDAQIWSDPLRTSVFYTFATTLRQKVREAIPTPSHHFISHLRDRGKLVRCYTQNIDMIEEKVGLSTELANGPGSRSRFTRRSTLQRAESMIMVNSNAEGQQNCLDEAKNVPSASQPTPTLSRFPSEISLLNDCPPDSQLDDEDEDKPKAALQIRQKSTGVECVYLHGSLESLRCFLCGKSCDWDPVEAETIGGEQPDCPHCAGATEARKERGKRPLGIGKLRPDIVLYGEEHPSSHLISPIITSDLGVAPDMMLIMGTSLRVHGLKVMVREFAKAVHNKGGHVVFINFTKPPESIWGDVIDYWVSWDCDAWVDDLKSRIPLMWVPLGEEDEWKRKQRDAAKAAALEAKAEAKAAEREAKAEAKAVEKEAKAEAKAAERAAKEEAKAAEKAAKEEAKAAERLAKSEAKAAAKGMKPAASIQGAFAKSHEVSSESSELAAPGSQPDNNMPILHLPPLRLKRKYVRRKNSQTAQSEVYSSASSDVPVPASASCVLDALQPVVAAVSSGDGVGDGDGTTGKVSEKPVSTISVNDAPRARVPLPDEPVLGKHHISYAPRPPPLSEIGGLENRGSKPKLSAGYSKSPKTENDVCKRSVEVSKSLSLIAKSKKPRSRKRNAVEGLPVSTTMSSLSNNMSAAQIVESFSTENDMASAFTKSAASQARSPPSSPHSKMPLMTNTPRRSVLDGFHGFMIDMSFAIRLNSSTGLKALPWTHDPFFIHDGLFGSMNNLWSLDLLRPRCDESPIRLRPLPPATLDTLQYVTPSAEKNEDSELPSLKVVSEDSNAQSWGPEEQLALESEADTDTVAHTANVQNKALVEPKTGPCVKPQEPVPITTMRLEADPEPSIERSVCEQPPSVCSQDGGVSLLKATNTKATDSAICGVSEQSNGETTATMTHDGPEPVERRKRLPSPLLTRSRAKAKIDGGKELLQSLETPTT</sequence>
<protein>
    <submittedName>
        <fullName evidence="8">NAD-dependent histone deacetylase HST3</fullName>
    </submittedName>
</protein>
<organism evidence="8 9">
    <name type="scientific">Ceratocystis fimbriata CBS 114723</name>
    <dbReference type="NCBI Taxonomy" id="1035309"/>
    <lineage>
        <taxon>Eukaryota</taxon>
        <taxon>Fungi</taxon>
        <taxon>Dikarya</taxon>
        <taxon>Ascomycota</taxon>
        <taxon>Pezizomycotina</taxon>
        <taxon>Sordariomycetes</taxon>
        <taxon>Hypocreomycetidae</taxon>
        <taxon>Microascales</taxon>
        <taxon>Ceratocystidaceae</taxon>
        <taxon>Ceratocystis</taxon>
    </lineage>
</organism>
<evidence type="ECO:0000313" key="9">
    <source>
        <dbReference type="Proteomes" id="UP000222788"/>
    </source>
</evidence>
<dbReference type="GO" id="GO:0005634">
    <property type="term" value="C:nucleus"/>
    <property type="evidence" value="ECO:0007669"/>
    <property type="project" value="TreeGrafter"/>
</dbReference>
<evidence type="ECO:0000256" key="5">
    <source>
        <dbReference type="SAM" id="Coils"/>
    </source>
</evidence>
<gene>
    <name evidence="8" type="primary">HST3</name>
    <name evidence="8" type="ORF">CFIMG_004689RA</name>
</gene>
<feature type="region of interest" description="Disordered" evidence="6">
    <location>
        <begin position="613"/>
        <end position="644"/>
    </location>
</feature>
<dbReference type="SUPFAM" id="SSF52467">
    <property type="entry name" value="DHS-like NAD/FAD-binding domain"/>
    <property type="match status" value="1"/>
</dbReference>
<keyword evidence="2" id="KW-0808">Transferase</keyword>
<dbReference type="GO" id="GO:0017136">
    <property type="term" value="F:histone deacetylase activity, NAD-dependent"/>
    <property type="evidence" value="ECO:0007669"/>
    <property type="project" value="TreeGrafter"/>
</dbReference>
<feature type="compositionally biased region" description="Low complexity" evidence="6">
    <location>
        <begin position="98"/>
        <end position="111"/>
    </location>
</feature>
<reference evidence="8 9" key="1">
    <citation type="journal article" date="2013" name="Fungal Biol.">
        <title>Analysis of microsatellite markers in the genome of the plant pathogen Ceratocystis fimbriata.</title>
        <authorList>
            <person name="Simpson M.C."/>
            <person name="Wilken P.M."/>
            <person name="Coetzee M.P."/>
            <person name="Wingfield M.J."/>
            <person name="Wingfield B.D."/>
        </authorList>
    </citation>
    <scope>NUCLEOTIDE SEQUENCE [LARGE SCALE GENOMIC DNA]</scope>
    <source>
        <strain evidence="8 9">CBS 114723</strain>
    </source>
</reference>
<keyword evidence="5" id="KW-0175">Coiled coil</keyword>
<dbReference type="OrthoDB" id="2919105at2759"/>
<feature type="compositionally biased region" description="Low complexity" evidence="6">
    <location>
        <begin position="847"/>
        <end position="861"/>
    </location>
</feature>
<keyword evidence="3" id="KW-0520">NAD</keyword>
<dbReference type="Pfam" id="PF02146">
    <property type="entry name" value="SIR2"/>
    <property type="match status" value="3"/>
</dbReference>
<feature type="region of interest" description="Disordered" evidence="6">
    <location>
        <begin position="727"/>
        <end position="779"/>
    </location>
</feature>
<dbReference type="InterPro" id="IPR003000">
    <property type="entry name" value="Sirtuin"/>
</dbReference>
<keyword evidence="9" id="KW-1185">Reference proteome</keyword>
<evidence type="ECO:0000313" key="8">
    <source>
        <dbReference type="EMBL" id="PHH50963.1"/>
    </source>
</evidence>
<proteinExistence type="inferred from homology"/>
<dbReference type="PANTHER" id="PTHR11085:SF8">
    <property type="entry name" value="NAD-DEPENDENT HISTONE DEACETYLASE HST3"/>
    <property type="match status" value="1"/>
</dbReference>
<evidence type="ECO:0000259" key="7">
    <source>
        <dbReference type="PROSITE" id="PS50305"/>
    </source>
</evidence>
<evidence type="ECO:0000256" key="1">
    <source>
        <dbReference type="ARBA" id="ARBA00006924"/>
    </source>
</evidence>
<dbReference type="PROSITE" id="PS50305">
    <property type="entry name" value="SIRTUIN"/>
    <property type="match status" value="1"/>
</dbReference>
<feature type="domain" description="Deacetylase sirtuin-type" evidence="7">
    <location>
        <begin position="7"/>
        <end position="527"/>
    </location>
</feature>
<evidence type="ECO:0000256" key="6">
    <source>
        <dbReference type="SAM" id="MobiDB-lite"/>
    </source>
</evidence>